<dbReference type="PANTHER" id="PTHR46426:SF1">
    <property type="entry name" value="PROTEIN DISULFIDE-ISOMERASE TMX3"/>
    <property type="match status" value="1"/>
</dbReference>
<accession>A0A9P6R7U4</accession>
<evidence type="ECO:0000313" key="9">
    <source>
        <dbReference type="EMBL" id="KAG0313057.1"/>
    </source>
</evidence>
<evidence type="ECO:0000256" key="1">
    <source>
        <dbReference type="ARBA" id="ARBA00004389"/>
    </source>
</evidence>
<dbReference type="SUPFAM" id="SSF52833">
    <property type="entry name" value="Thioredoxin-like"/>
    <property type="match status" value="4"/>
</dbReference>
<keyword evidence="7" id="KW-0732">Signal</keyword>
<feature type="chain" id="PRO_5040224984" description="Thioredoxin domain-containing protein" evidence="7">
    <location>
        <begin position="26"/>
        <end position="570"/>
    </location>
</feature>
<dbReference type="Proteomes" id="UP000738325">
    <property type="component" value="Unassembled WGS sequence"/>
</dbReference>
<feature type="signal peptide" evidence="7">
    <location>
        <begin position="1"/>
        <end position="25"/>
    </location>
</feature>
<dbReference type="Pfam" id="PF13848">
    <property type="entry name" value="Thioredoxin_6"/>
    <property type="match status" value="1"/>
</dbReference>
<organism evidence="9 10">
    <name type="scientific">Dissophora globulifera</name>
    <dbReference type="NCBI Taxonomy" id="979702"/>
    <lineage>
        <taxon>Eukaryota</taxon>
        <taxon>Fungi</taxon>
        <taxon>Fungi incertae sedis</taxon>
        <taxon>Mucoromycota</taxon>
        <taxon>Mortierellomycotina</taxon>
        <taxon>Mortierellomycetes</taxon>
        <taxon>Mortierellales</taxon>
        <taxon>Mortierellaceae</taxon>
        <taxon>Dissophora</taxon>
    </lineage>
</organism>
<keyword evidence="3" id="KW-1133">Transmembrane helix</keyword>
<keyword evidence="10" id="KW-1185">Reference proteome</keyword>
<dbReference type="InterPro" id="IPR036249">
    <property type="entry name" value="Thioredoxin-like_sf"/>
</dbReference>
<evidence type="ECO:0000256" key="3">
    <source>
        <dbReference type="ARBA" id="ARBA00022989"/>
    </source>
</evidence>
<evidence type="ECO:0000256" key="5">
    <source>
        <dbReference type="ARBA" id="ARBA00045246"/>
    </source>
</evidence>
<keyword evidence="2" id="KW-0812">Transmembrane</keyword>
<dbReference type="OrthoDB" id="427280at2759"/>
<evidence type="ECO:0000256" key="2">
    <source>
        <dbReference type="ARBA" id="ARBA00022692"/>
    </source>
</evidence>
<evidence type="ECO:0000256" key="6">
    <source>
        <dbReference type="SAM" id="MobiDB-lite"/>
    </source>
</evidence>
<feature type="domain" description="Thioredoxin" evidence="8">
    <location>
        <begin position="9"/>
        <end position="118"/>
    </location>
</feature>
<feature type="domain" description="Thioredoxin" evidence="8">
    <location>
        <begin position="127"/>
        <end position="305"/>
    </location>
</feature>
<dbReference type="GO" id="GO:0005789">
    <property type="term" value="C:endoplasmic reticulum membrane"/>
    <property type="evidence" value="ECO:0007669"/>
    <property type="project" value="UniProtKB-SubCell"/>
</dbReference>
<dbReference type="EMBL" id="JAAAIP010000749">
    <property type="protein sequence ID" value="KAG0313057.1"/>
    <property type="molecule type" value="Genomic_DNA"/>
</dbReference>
<dbReference type="PROSITE" id="PS51257">
    <property type="entry name" value="PROKAR_LIPOPROTEIN"/>
    <property type="match status" value="1"/>
</dbReference>
<feature type="region of interest" description="Disordered" evidence="6">
    <location>
        <begin position="543"/>
        <end position="570"/>
    </location>
</feature>
<name>A0A9P6R7U4_9FUNG</name>
<dbReference type="CDD" id="cd02961">
    <property type="entry name" value="PDI_a_family"/>
    <property type="match status" value="1"/>
</dbReference>
<sequence>MFVRSILSAVVAIAACASSLQGADASAASKTLTRSDFDATIADGATFVKFYSPECEHSQKLAPTWEQLAVEHQGWKKTRGFKFAEIDCLAQGDVCEDNDVVSYPSLRVYYKGKSVAKFAKRRTVENLKEFIAAMSAEYINVPSNVNLKDVGEVKVNALGKVVVLDHESFERKTRFGPWLIEYYAPWCGHCRELAPIYEELAAALKDQVNVAKVDCTQNEELCHRERVRGYPTIKLHQHGESIEYNKHRSVEGFSQFALKAIVPSVKNITIKDLDTIRDHNDAAFIYVHDSKTNPEITALIEKQSQIYYEKTVLHESQEPDLARRLSVSAPALVVLKDNRQYEYTGSLTDSVAVQAWIKKAMVPLVVTLTNENTGTYLSEPGWVALALFEPSKPATSLARRELIETAQKYTDSLAGRQLLNDAPLKFLILDATKWESYVRGAFNLDPSSLPAVLVINSREEIFYPYALDGHRVPVEQDALLAYIADIESGLLVPKSMLSAMQKVFRQVQSRTSVVTKVAMKHPMLAMLTAAAFALALMRRLAPKEPVEEEEEQDDDKKSDKKGAKKEIKRD</sequence>
<proteinExistence type="predicted"/>
<comment type="function">
    <text evidence="5">Probable disulfide isomerase, which participates in the folding of proteins containing disulfide bonds. May act as a dithiol oxidase. Acts as a regulator of endoplasmic reticulum-mitochondria contact sites via its ability to regulate redox signals.</text>
</comment>
<evidence type="ECO:0000256" key="4">
    <source>
        <dbReference type="ARBA" id="ARBA00023136"/>
    </source>
</evidence>
<comment type="caution">
    <text evidence="9">The sequence shown here is derived from an EMBL/GenBank/DDBJ whole genome shotgun (WGS) entry which is preliminary data.</text>
</comment>
<dbReference type="InterPro" id="IPR013766">
    <property type="entry name" value="Thioredoxin_domain"/>
</dbReference>
<feature type="compositionally biased region" description="Basic and acidic residues" evidence="6">
    <location>
        <begin position="554"/>
        <end position="570"/>
    </location>
</feature>
<gene>
    <name evidence="9" type="ORF">BGZ99_009104</name>
</gene>
<dbReference type="Gene3D" id="3.40.30.10">
    <property type="entry name" value="Glutaredoxin"/>
    <property type="match status" value="4"/>
</dbReference>
<dbReference type="Pfam" id="PF00085">
    <property type="entry name" value="Thioredoxin"/>
    <property type="match status" value="2"/>
</dbReference>
<dbReference type="PROSITE" id="PS00194">
    <property type="entry name" value="THIOREDOXIN_1"/>
    <property type="match status" value="1"/>
</dbReference>
<dbReference type="PROSITE" id="PS51352">
    <property type="entry name" value="THIOREDOXIN_2"/>
    <property type="match status" value="2"/>
</dbReference>
<dbReference type="AlphaFoldDB" id="A0A9P6R7U4"/>
<dbReference type="PANTHER" id="PTHR46426">
    <property type="entry name" value="PROTEIN DISULFIDE-ISOMERASE TMX3"/>
    <property type="match status" value="1"/>
</dbReference>
<evidence type="ECO:0000313" key="10">
    <source>
        <dbReference type="Proteomes" id="UP000738325"/>
    </source>
</evidence>
<comment type="subcellular location">
    <subcellularLocation>
        <location evidence="1">Endoplasmic reticulum membrane</location>
        <topology evidence="1">Single-pass membrane protein</topology>
    </subcellularLocation>
</comment>
<dbReference type="InterPro" id="IPR052250">
    <property type="entry name" value="PDI_TMX3"/>
</dbReference>
<evidence type="ECO:0000259" key="8">
    <source>
        <dbReference type="PROSITE" id="PS51352"/>
    </source>
</evidence>
<reference evidence="9" key="1">
    <citation type="journal article" date="2020" name="Fungal Divers.">
        <title>Resolving the Mortierellaceae phylogeny through synthesis of multi-gene phylogenetics and phylogenomics.</title>
        <authorList>
            <person name="Vandepol N."/>
            <person name="Liber J."/>
            <person name="Desiro A."/>
            <person name="Na H."/>
            <person name="Kennedy M."/>
            <person name="Barry K."/>
            <person name="Grigoriev I.V."/>
            <person name="Miller A.N."/>
            <person name="O'Donnell K."/>
            <person name="Stajich J.E."/>
            <person name="Bonito G."/>
        </authorList>
    </citation>
    <scope>NUCLEOTIDE SEQUENCE</scope>
    <source>
        <strain evidence="9">REB-010B</strain>
    </source>
</reference>
<keyword evidence="4" id="KW-0472">Membrane</keyword>
<dbReference type="InterPro" id="IPR017937">
    <property type="entry name" value="Thioredoxin_CS"/>
</dbReference>
<protein>
    <recommendedName>
        <fullName evidence="8">Thioredoxin domain-containing protein</fullName>
    </recommendedName>
</protein>
<evidence type="ECO:0000256" key="7">
    <source>
        <dbReference type="SAM" id="SignalP"/>
    </source>
</evidence>